<evidence type="ECO:0000256" key="4">
    <source>
        <dbReference type="ARBA" id="ARBA00022692"/>
    </source>
</evidence>
<evidence type="ECO:0000256" key="2">
    <source>
        <dbReference type="ARBA" id="ARBA00006772"/>
    </source>
</evidence>
<dbReference type="RefSeq" id="XP_054857783.1">
    <property type="nucleotide sequence ID" value="XM_055001808.1"/>
</dbReference>
<dbReference type="Pfam" id="PF00939">
    <property type="entry name" value="Na_sulph_symp"/>
    <property type="match status" value="1"/>
</dbReference>
<keyword evidence="3" id="KW-0813">Transport</keyword>
<comment type="subcellular location">
    <subcellularLocation>
        <location evidence="1">Membrane</location>
        <topology evidence="1">Multi-pass membrane protein</topology>
    </subcellularLocation>
</comment>
<sequence>MPAWRQLLRYTDFLVLVGTPLALLPLPLLIPTSEVECGFIIILMAVYWCTEVIPSAVTALLPAVLFPLFGIVESQKVCIQYLKDANMLFIGDLIVAAAVEHWNLHKRIALKVLLTVGVKPARNTVTTSMMVPIVQAILDQMDSSEEGTLFTASVMSVDQGIAASEQDHLKKRLSKGMTLCICYAATIGGTATLTGTGTNVVLKGQIDQLFPDNKDILNFASWFAFAFPNMLLMLLLAWLWLQFSFVGFHFKKTPDSKTEKSKKEAVIFNLLKREYLKLGPVSFAEFNVLMLFILLILLWLTRDPGFIPGWASLLFGKKKKYVTDATAALFVSVLLFVIPSSKPRCGTSSDPEAMKRPFFPPPLLDWKMVQKDVSWNVILLIGGGFALAHGSEASGLFKWLGAQMVSLHTVPPWAIALIISVVVAIFTECASNMSTATLFLPVFASLSQSIEINPLYAMISCTLSASFAFMLPVATPPNAIVFSYGHLRILDMAKNGAVMNLIGILCASVALNTWGRFLFNLDVFPPWARANVTSSV</sequence>
<keyword evidence="9" id="KW-1185">Reference proteome</keyword>
<feature type="transmembrane region" description="Helical" evidence="8">
    <location>
        <begin position="410"/>
        <end position="443"/>
    </location>
</feature>
<evidence type="ECO:0000256" key="7">
    <source>
        <dbReference type="ARBA" id="ARBA00023201"/>
    </source>
</evidence>
<feature type="transmembrane region" description="Helical" evidence="8">
    <location>
        <begin position="281"/>
        <end position="301"/>
    </location>
</feature>
<evidence type="ECO:0000256" key="5">
    <source>
        <dbReference type="ARBA" id="ARBA00022989"/>
    </source>
</evidence>
<dbReference type="Proteomes" id="UP001190640">
    <property type="component" value="Chromosome 17"/>
</dbReference>
<dbReference type="GO" id="GO:0017153">
    <property type="term" value="F:sodium:dicarboxylate symporter activity"/>
    <property type="evidence" value="ECO:0007669"/>
    <property type="project" value="TreeGrafter"/>
</dbReference>
<dbReference type="GO" id="GO:0005886">
    <property type="term" value="C:plasma membrane"/>
    <property type="evidence" value="ECO:0007669"/>
    <property type="project" value="TreeGrafter"/>
</dbReference>
<proteinExistence type="inferred from homology"/>
<keyword evidence="4 8" id="KW-0812">Transmembrane</keyword>
<keyword evidence="6 8" id="KW-0472">Membrane</keyword>
<dbReference type="GO" id="GO:0015141">
    <property type="term" value="F:succinate transmembrane transporter activity"/>
    <property type="evidence" value="ECO:0007669"/>
    <property type="project" value="TreeGrafter"/>
</dbReference>
<dbReference type="PANTHER" id="PTHR10283:SF109">
    <property type="entry name" value="NA(+)_CITRATE COTRANSPORTER"/>
    <property type="match status" value="1"/>
</dbReference>
<dbReference type="GO" id="GO:0015137">
    <property type="term" value="F:citrate transmembrane transporter activity"/>
    <property type="evidence" value="ECO:0007669"/>
    <property type="project" value="TreeGrafter"/>
</dbReference>
<evidence type="ECO:0000313" key="9">
    <source>
        <dbReference type="Proteomes" id="UP001190640"/>
    </source>
</evidence>
<protein>
    <submittedName>
        <fullName evidence="10">Na(+)/citrate cotransporter-like</fullName>
    </submittedName>
</protein>
<dbReference type="GeneID" id="129344893"/>
<evidence type="ECO:0000256" key="1">
    <source>
        <dbReference type="ARBA" id="ARBA00004141"/>
    </source>
</evidence>
<keyword evidence="7" id="KW-0406">Ion transport</keyword>
<dbReference type="InterPro" id="IPR031312">
    <property type="entry name" value="Na/sul_symport_CS"/>
</dbReference>
<dbReference type="GO" id="GO:0015741">
    <property type="term" value="P:fumarate transport"/>
    <property type="evidence" value="ECO:0007669"/>
    <property type="project" value="TreeGrafter"/>
</dbReference>
<dbReference type="PROSITE" id="PS01271">
    <property type="entry name" value="NA_SULFATE"/>
    <property type="match status" value="1"/>
</dbReference>
<dbReference type="PANTHER" id="PTHR10283">
    <property type="entry name" value="SOLUTE CARRIER FAMILY 13 MEMBER"/>
    <property type="match status" value="1"/>
</dbReference>
<feature type="transmembrane region" description="Helical" evidence="8">
    <location>
        <begin position="222"/>
        <end position="241"/>
    </location>
</feature>
<evidence type="ECO:0000313" key="10">
    <source>
        <dbReference type="RefSeq" id="XP_054857783.1"/>
    </source>
</evidence>
<gene>
    <name evidence="10" type="primary">LOC129344893</name>
</gene>
<dbReference type="AlphaFoldDB" id="A0AA97KIP1"/>
<feature type="transmembrane region" description="Helical" evidence="8">
    <location>
        <begin position="7"/>
        <end position="26"/>
    </location>
</feature>
<feature type="transmembrane region" description="Helical" evidence="8">
    <location>
        <begin position="373"/>
        <end position="390"/>
    </location>
</feature>
<evidence type="ECO:0000256" key="6">
    <source>
        <dbReference type="ARBA" id="ARBA00023136"/>
    </source>
</evidence>
<dbReference type="InterPro" id="IPR001898">
    <property type="entry name" value="SLC13A/DASS"/>
</dbReference>
<keyword evidence="7" id="KW-0739">Sodium transport</keyword>
<accession>A0AA97KIP1</accession>
<evidence type="ECO:0000256" key="3">
    <source>
        <dbReference type="ARBA" id="ARBA00022448"/>
    </source>
</evidence>
<dbReference type="GO" id="GO:0015729">
    <property type="term" value="P:oxaloacetate transport"/>
    <property type="evidence" value="ECO:0007669"/>
    <property type="project" value="TreeGrafter"/>
</dbReference>
<evidence type="ECO:0000256" key="8">
    <source>
        <dbReference type="SAM" id="Phobius"/>
    </source>
</evidence>
<feature type="transmembrane region" description="Helical" evidence="8">
    <location>
        <begin position="497"/>
        <end position="519"/>
    </location>
</feature>
<feature type="transmembrane region" description="Helical" evidence="8">
    <location>
        <begin position="321"/>
        <end position="338"/>
    </location>
</feature>
<feature type="transmembrane region" description="Helical" evidence="8">
    <location>
        <begin position="180"/>
        <end position="202"/>
    </location>
</feature>
<name>A0AA97KIP1_EUBMA</name>
<dbReference type="KEGG" id="emc:129344893"/>
<keyword evidence="7" id="KW-0915">Sodium</keyword>
<reference evidence="10" key="1">
    <citation type="submission" date="2025-08" db="UniProtKB">
        <authorList>
            <consortium name="RefSeq"/>
        </authorList>
    </citation>
    <scope>IDENTIFICATION</scope>
    <source>
        <tissue evidence="10">Blood</tissue>
    </source>
</reference>
<keyword evidence="5 8" id="KW-1133">Transmembrane helix</keyword>
<organism evidence="9 10">
    <name type="scientific">Eublepharis macularius</name>
    <name type="common">Leopard gecko</name>
    <name type="synonym">Cyrtodactylus macularius</name>
    <dbReference type="NCBI Taxonomy" id="481883"/>
    <lineage>
        <taxon>Eukaryota</taxon>
        <taxon>Metazoa</taxon>
        <taxon>Chordata</taxon>
        <taxon>Craniata</taxon>
        <taxon>Vertebrata</taxon>
        <taxon>Euteleostomi</taxon>
        <taxon>Lepidosauria</taxon>
        <taxon>Squamata</taxon>
        <taxon>Bifurcata</taxon>
        <taxon>Gekkota</taxon>
        <taxon>Eublepharidae</taxon>
        <taxon>Eublepharinae</taxon>
        <taxon>Eublepharis</taxon>
    </lineage>
</organism>
<feature type="transmembrane region" description="Helical" evidence="8">
    <location>
        <begin position="38"/>
        <end position="66"/>
    </location>
</feature>
<comment type="similarity">
    <text evidence="2">Belongs to the SLC13A/DASS transporter (TC 2.A.47) family. NADC subfamily.</text>
</comment>